<dbReference type="Gene3D" id="3.40.50.300">
    <property type="entry name" value="P-loop containing nucleotide triphosphate hydrolases"/>
    <property type="match status" value="1"/>
</dbReference>
<feature type="binding site" evidence="7">
    <location>
        <position position="122"/>
    </location>
    <ligand>
        <name>ATP</name>
        <dbReference type="ChEBI" id="CHEBI:30616"/>
    </ligand>
</feature>
<dbReference type="Proteomes" id="UP000002791">
    <property type="component" value="Chromosome"/>
</dbReference>
<dbReference type="CDD" id="cd00464">
    <property type="entry name" value="SK"/>
    <property type="match status" value="1"/>
</dbReference>
<feature type="binding site" evidence="7">
    <location>
        <position position="39"/>
    </location>
    <ligand>
        <name>substrate</name>
    </ligand>
</feature>
<evidence type="ECO:0000256" key="2">
    <source>
        <dbReference type="ARBA" id="ARBA00022679"/>
    </source>
</evidence>
<keyword evidence="2 7" id="KW-0808">Transferase</keyword>
<dbReference type="Pfam" id="PF01202">
    <property type="entry name" value="SKI"/>
    <property type="match status" value="1"/>
</dbReference>
<dbReference type="GO" id="GO:0009423">
    <property type="term" value="P:chorismate biosynthetic process"/>
    <property type="evidence" value="ECO:0007669"/>
    <property type="project" value="UniProtKB-UniRule"/>
</dbReference>
<dbReference type="EC" id="2.7.1.71" evidence="7"/>
<dbReference type="GO" id="GO:0000287">
    <property type="term" value="F:magnesium ion binding"/>
    <property type="evidence" value="ECO:0007669"/>
    <property type="project" value="UniProtKB-UniRule"/>
</dbReference>
<accession>H5XJN6</accession>
<comment type="subunit">
    <text evidence="7">Monomer.</text>
</comment>
<evidence type="ECO:0000256" key="3">
    <source>
        <dbReference type="ARBA" id="ARBA00022741"/>
    </source>
</evidence>
<keyword evidence="7" id="KW-0479">Metal-binding</keyword>
<keyword evidence="1 7" id="KW-0028">Amino-acid biosynthesis</keyword>
<feature type="binding site" evidence="7">
    <location>
        <position position="63"/>
    </location>
    <ligand>
        <name>substrate</name>
    </ligand>
</feature>
<feature type="binding site" evidence="7">
    <location>
        <position position="141"/>
    </location>
    <ligand>
        <name>substrate</name>
    </ligand>
</feature>
<dbReference type="PRINTS" id="PR01100">
    <property type="entry name" value="SHIKIMTKNASE"/>
</dbReference>
<reference evidence="8 9" key="1">
    <citation type="submission" date="2011-11" db="EMBL/GenBank/DDBJ databases">
        <title>The Noncontiguous Finished sequence of Saccharomonospora cyanea NA-134.</title>
        <authorList>
            <consortium name="US DOE Joint Genome Institute"/>
            <person name="Lucas S."/>
            <person name="Han J."/>
            <person name="Lapidus A."/>
            <person name="Cheng J.-F."/>
            <person name="Goodwin L."/>
            <person name="Pitluck S."/>
            <person name="Peters L."/>
            <person name="Ovchinnikova G."/>
            <person name="Lu M."/>
            <person name="Detter J.C."/>
            <person name="Han C."/>
            <person name="Tapia R."/>
            <person name="Land M."/>
            <person name="Hauser L."/>
            <person name="Kyrpides N."/>
            <person name="Ivanova N."/>
            <person name="Pagani I."/>
            <person name="Brambilla E.-M."/>
            <person name="Klenk H.-P."/>
            <person name="Woyke T."/>
        </authorList>
    </citation>
    <scope>NUCLEOTIDE SEQUENCE [LARGE SCALE GENOMIC DNA]</scope>
    <source>
        <strain evidence="8 9">NA-134</strain>
    </source>
</reference>
<evidence type="ECO:0000313" key="8">
    <source>
        <dbReference type="EMBL" id="EHR60802.1"/>
    </source>
</evidence>
<dbReference type="GO" id="GO:0004765">
    <property type="term" value="F:shikimate kinase activity"/>
    <property type="evidence" value="ECO:0007669"/>
    <property type="project" value="UniProtKB-UniRule"/>
</dbReference>
<keyword evidence="6 7" id="KW-0057">Aromatic amino acid biosynthesis</keyword>
<dbReference type="InterPro" id="IPR000623">
    <property type="entry name" value="Shikimate_kinase/TSH1"/>
</dbReference>
<evidence type="ECO:0000256" key="7">
    <source>
        <dbReference type="HAMAP-Rule" id="MF_00109"/>
    </source>
</evidence>
<keyword evidence="4 7" id="KW-0418">Kinase</keyword>
<feature type="binding site" evidence="7">
    <location>
        <begin position="17"/>
        <end position="22"/>
    </location>
    <ligand>
        <name>ATP</name>
        <dbReference type="ChEBI" id="CHEBI:30616"/>
    </ligand>
</feature>
<name>H5XJN6_9PSEU</name>
<feature type="binding site" evidence="7">
    <location>
        <position position="85"/>
    </location>
    <ligand>
        <name>substrate</name>
    </ligand>
</feature>
<dbReference type="GO" id="GO:0005829">
    <property type="term" value="C:cytosol"/>
    <property type="evidence" value="ECO:0007669"/>
    <property type="project" value="TreeGrafter"/>
</dbReference>
<dbReference type="SUPFAM" id="SSF52540">
    <property type="entry name" value="P-loop containing nucleoside triphosphate hydrolases"/>
    <property type="match status" value="1"/>
</dbReference>
<comment type="pathway">
    <text evidence="7">Metabolic intermediate biosynthesis; chorismate biosynthesis; chorismate from D-erythrose 4-phosphate and phosphoenolpyruvate: step 5/7.</text>
</comment>
<dbReference type="PANTHER" id="PTHR21087">
    <property type="entry name" value="SHIKIMATE KINASE"/>
    <property type="match status" value="1"/>
</dbReference>
<dbReference type="GO" id="GO:0009073">
    <property type="term" value="P:aromatic amino acid family biosynthetic process"/>
    <property type="evidence" value="ECO:0007669"/>
    <property type="project" value="UniProtKB-KW"/>
</dbReference>
<dbReference type="InterPro" id="IPR031322">
    <property type="entry name" value="Shikimate/glucono_kinase"/>
</dbReference>
<proteinExistence type="inferred from homology"/>
<feature type="binding site" evidence="7">
    <location>
        <position position="158"/>
    </location>
    <ligand>
        <name>ATP</name>
        <dbReference type="ChEBI" id="CHEBI:30616"/>
    </ligand>
</feature>
<keyword evidence="7" id="KW-0460">Magnesium</keyword>
<sequence length="178" mass="18985">MNDVIHEGPIVVVGPPGSGKSTVGRLLAERLGTDFHDADADIEREQGRTISDIFAADGETAFRVIEEETVHRGLREYTGVYALGGGAVLSERTRTRLAGYPVVFLNVGMAEGVRRTGLSSARPLLAGVNPRATYKALLDARLPVYRSVATVEVDTDGRTPEDVVAELTASLARPGTPE</sequence>
<evidence type="ECO:0000256" key="4">
    <source>
        <dbReference type="ARBA" id="ARBA00022777"/>
    </source>
</evidence>
<evidence type="ECO:0000256" key="6">
    <source>
        <dbReference type="ARBA" id="ARBA00023141"/>
    </source>
</evidence>
<comment type="catalytic activity">
    <reaction evidence="7">
        <text>shikimate + ATP = 3-phosphoshikimate + ADP + H(+)</text>
        <dbReference type="Rhea" id="RHEA:13121"/>
        <dbReference type="ChEBI" id="CHEBI:15378"/>
        <dbReference type="ChEBI" id="CHEBI:30616"/>
        <dbReference type="ChEBI" id="CHEBI:36208"/>
        <dbReference type="ChEBI" id="CHEBI:145989"/>
        <dbReference type="ChEBI" id="CHEBI:456216"/>
        <dbReference type="EC" id="2.7.1.71"/>
    </reaction>
</comment>
<dbReference type="EMBL" id="CM001440">
    <property type="protein sequence ID" value="EHR60802.1"/>
    <property type="molecule type" value="Genomic_DNA"/>
</dbReference>
<keyword evidence="5 7" id="KW-0067">ATP-binding</keyword>
<organism evidence="8 9">
    <name type="scientific">Saccharomonospora cyanea NA-134</name>
    <dbReference type="NCBI Taxonomy" id="882082"/>
    <lineage>
        <taxon>Bacteria</taxon>
        <taxon>Bacillati</taxon>
        <taxon>Actinomycetota</taxon>
        <taxon>Actinomycetes</taxon>
        <taxon>Pseudonocardiales</taxon>
        <taxon>Pseudonocardiaceae</taxon>
        <taxon>Saccharomonospora</taxon>
    </lineage>
</organism>
<dbReference type="HAMAP" id="MF_00109">
    <property type="entry name" value="Shikimate_kinase"/>
    <property type="match status" value="1"/>
</dbReference>
<dbReference type="OrthoDB" id="9800332at2"/>
<comment type="similarity">
    <text evidence="7">Belongs to the shikimate kinase family.</text>
</comment>
<keyword evidence="7" id="KW-0963">Cytoplasm</keyword>
<dbReference type="InterPro" id="IPR027417">
    <property type="entry name" value="P-loop_NTPase"/>
</dbReference>
<comment type="subcellular location">
    <subcellularLocation>
        <location evidence="7">Cytoplasm</location>
    </subcellularLocation>
</comment>
<dbReference type="RefSeq" id="WP_005455645.1">
    <property type="nucleotide sequence ID" value="NZ_CM001440.1"/>
</dbReference>
<evidence type="ECO:0000313" key="9">
    <source>
        <dbReference type="Proteomes" id="UP000002791"/>
    </source>
</evidence>
<protein>
    <recommendedName>
        <fullName evidence="7">Shikimate kinase</fullName>
        <shortName evidence="7">SK</shortName>
        <ecNumber evidence="7">2.7.1.71</ecNumber>
    </recommendedName>
</protein>
<feature type="binding site" evidence="7">
    <location>
        <position position="21"/>
    </location>
    <ligand>
        <name>Mg(2+)</name>
        <dbReference type="ChEBI" id="CHEBI:18420"/>
    </ligand>
</feature>
<comment type="cofactor">
    <cofactor evidence="7">
        <name>Mg(2+)</name>
        <dbReference type="ChEBI" id="CHEBI:18420"/>
    </cofactor>
    <text evidence="7">Binds 1 Mg(2+) ion per subunit.</text>
</comment>
<dbReference type="PANTHER" id="PTHR21087:SF16">
    <property type="entry name" value="SHIKIMATE KINASE 1, CHLOROPLASTIC"/>
    <property type="match status" value="1"/>
</dbReference>
<dbReference type="GO" id="GO:0005524">
    <property type="term" value="F:ATP binding"/>
    <property type="evidence" value="ECO:0007669"/>
    <property type="project" value="UniProtKB-UniRule"/>
</dbReference>
<dbReference type="STRING" id="882082.SaccyDRAFT_1908"/>
<dbReference type="GO" id="GO:0008652">
    <property type="term" value="P:amino acid biosynthetic process"/>
    <property type="evidence" value="ECO:0007669"/>
    <property type="project" value="UniProtKB-KW"/>
</dbReference>
<keyword evidence="9" id="KW-1185">Reference proteome</keyword>
<evidence type="ECO:0000256" key="1">
    <source>
        <dbReference type="ARBA" id="ARBA00022605"/>
    </source>
</evidence>
<gene>
    <name evidence="7" type="primary">aroK</name>
    <name evidence="8" type="ORF">SaccyDRAFT_1908</name>
</gene>
<dbReference type="eggNOG" id="COG0703">
    <property type="taxonomic scope" value="Bacteria"/>
</dbReference>
<comment type="function">
    <text evidence="7">Catalyzes the specific phosphorylation of the 3-hydroxyl group of shikimic acid using ATP as a cosubstrate.</text>
</comment>
<dbReference type="HOGENOM" id="CLU_057607_3_3_11"/>
<dbReference type="UniPathway" id="UPA00053">
    <property type="reaction ID" value="UER00088"/>
</dbReference>
<dbReference type="AlphaFoldDB" id="H5XJN6"/>
<keyword evidence="3 7" id="KW-0547">Nucleotide-binding</keyword>
<evidence type="ECO:0000256" key="5">
    <source>
        <dbReference type="ARBA" id="ARBA00022840"/>
    </source>
</evidence>